<accession>A0ABD5SIX4</accession>
<dbReference type="EMBL" id="JBHSWV010000083">
    <property type="protein sequence ID" value="MFC6764465.1"/>
    <property type="molecule type" value="Genomic_DNA"/>
</dbReference>
<protein>
    <recommendedName>
        <fullName evidence="3">Halobacterial output domain-containing protein</fullName>
    </recommendedName>
</protein>
<dbReference type="RefSeq" id="WP_377042268.1">
    <property type="nucleotide sequence ID" value="NZ_JAQIVI010000083.1"/>
</dbReference>
<keyword evidence="2" id="KW-1185">Reference proteome</keyword>
<proteinExistence type="predicted"/>
<dbReference type="AlphaFoldDB" id="A0ABD5SIX4"/>
<reference evidence="1 2" key="1">
    <citation type="journal article" date="2019" name="Int. J. Syst. Evol. Microbiol.">
        <title>The Global Catalogue of Microorganisms (GCM) 10K type strain sequencing project: providing services to taxonomists for standard genome sequencing and annotation.</title>
        <authorList>
            <consortium name="The Broad Institute Genomics Platform"/>
            <consortium name="The Broad Institute Genome Sequencing Center for Infectious Disease"/>
            <person name="Wu L."/>
            <person name="Ma J."/>
        </authorList>
    </citation>
    <scope>NUCLEOTIDE SEQUENCE [LARGE SCALE GENOMIC DNA]</scope>
    <source>
        <strain evidence="1 2">LMG 29247</strain>
    </source>
</reference>
<sequence>MDPEMMNDLCESQQDGSVKFVYSGFHITVENGNYLALREERRFGIPSLTTTEPEANSI</sequence>
<evidence type="ECO:0000313" key="1">
    <source>
        <dbReference type="EMBL" id="MFC6764465.1"/>
    </source>
</evidence>
<comment type="caution">
    <text evidence="1">The sequence shown here is derived from an EMBL/GenBank/DDBJ whole genome shotgun (WGS) entry which is preliminary data.</text>
</comment>
<name>A0ABD5SIX4_9EURY</name>
<dbReference type="Proteomes" id="UP001596383">
    <property type="component" value="Unassembled WGS sequence"/>
</dbReference>
<organism evidence="1 2">
    <name type="scientific">Natrinema soli</name>
    <dbReference type="NCBI Taxonomy" id="1930624"/>
    <lineage>
        <taxon>Archaea</taxon>
        <taxon>Methanobacteriati</taxon>
        <taxon>Methanobacteriota</taxon>
        <taxon>Stenosarchaea group</taxon>
        <taxon>Halobacteria</taxon>
        <taxon>Halobacteriales</taxon>
        <taxon>Natrialbaceae</taxon>
        <taxon>Natrinema</taxon>
    </lineage>
</organism>
<evidence type="ECO:0000313" key="2">
    <source>
        <dbReference type="Proteomes" id="UP001596383"/>
    </source>
</evidence>
<evidence type="ECO:0008006" key="3">
    <source>
        <dbReference type="Google" id="ProtNLM"/>
    </source>
</evidence>
<gene>
    <name evidence="1" type="ORF">ACFQE6_05275</name>
</gene>